<sequence length="121" mass="13052">MHTMHTRPRTTPGTLEPSRNGKKRCMHPRMHTDAYGPAGMHTRSGPHARGRIPGGMEYEIHATRDGAYGPVDYTTPLPGGLTFADMLAATRAAADTTGRPATLVDDEGEPVLTIESDIMVL</sequence>
<protein>
    <submittedName>
        <fullName evidence="2">Uncharacterized protein</fullName>
    </submittedName>
</protein>
<accession>B7GRF5</accession>
<evidence type="ECO:0000256" key="1">
    <source>
        <dbReference type="SAM" id="MobiDB-lite"/>
    </source>
</evidence>
<feature type="region of interest" description="Disordered" evidence="1">
    <location>
        <begin position="1"/>
        <end position="53"/>
    </location>
</feature>
<gene>
    <name evidence="2" type="ordered locus">Blon_1297</name>
</gene>
<dbReference type="Proteomes" id="UP000001360">
    <property type="component" value="Chromosome"/>
</dbReference>
<proteinExistence type="predicted"/>
<reference evidence="2 3" key="1">
    <citation type="journal article" date="2008" name="Proc. Natl. Acad. Sci. U.S.A.">
        <title>The genome sequence of Bifidobacterium longum subsp. infantis reveals adaptations for milk utilization within the infant microbiome.</title>
        <authorList>
            <person name="Sela D.A."/>
            <person name="Chapman J."/>
            <person name="Adeuya A."/>
            <person name="Kim J.H."/>
            <person name="Chen F."/>
            <person name="Whitehead T.R."/>
            <person name="Lapidus A."/>
            <person name="Rokhsar D.S."/>
            <person name="Lebrilla C.B."/>
            <person name="German J.B."/>
            <person name="Price N.P."/>
            <person name="Richardson P.M."/>
            <person name="Mills D.A."/>
        </authorList>
    </citation>
    <scope>NUCLEOTIDE SEQUENCE [LARGE SCALE GENOMIC DNA]</scope>
    <source>
        <strain evidence="3">ATCC 15697 / DSM 20088 / JCM 1222 / NCTC 11817 / S12 [JGI]</strain>
    </source>
</reference>
<organism evidence="2 3">
    <name type="scientific">Bifidobacterium longum subsp. infantis (strain ATCC 15697 / DSM 20088 / JCM 1222 / NCTC 11817 / S12)</name>
    <dbReference type="NCBI Taxonomy" id="391904"/>
    <lineage>
        <taxon>Bacteria</taxon>
        <taxon>Bacillati</taxon>
        <taxon>Actinomycetota</taxon>
        <taxon>Actinomycetes</taxon>
        <taxon>Bifidobacteriales</taxon>
        <taxon>Bifidobacteriaceae</taxon>
        <taxon>Bifidobacterium</taxon>
    </lineage>
</organism>
<dbReference type="KEGG" id="bln:Blon_1297"/>
<dbReference type="AlphaFoldDB" id="B7GRF5"/>
<evidence type="ECO:0000313" key="2">
    <source>
        <dbReference type="EMBL" id="ACJ52385.1"/>
    </source>
</evidence>
<name>B7GRF5_BIFLS</name>
<feature type="compositionally biased region" description="Basic residues" evidence="1">
    <location>
        <begin position="20"/>
        <end position="29"/>
    </location>
</feature>
<dbReference type="EMBL" id="CP001095">
    <property type="protein sequence ID" value="ACJ52385.1"/>
    <property type="molecule type" value="Genomic_DNA"/>
</dbReference>
<evidence type="ECO:0000313" key="3">
    <source>
        <dbReference type="Proteomes" id="UP000001360"/>
    </source>
</evidence>